<feature type="signal peptide" evidence="3">
    <location>
        <begin position="1"/>
        <end position="16"/>
    </location>
</feature>
<dbReference type="VEuPathDB" id="FungiDB:SPRG_12562"/>
<dbReference type="OrthoDB" id="63274at2759"/>
<evidence type="ECO:0000313" key="5">
    <source>
        <dbReference type="Proteomes" id="UP000030745"/>
    </source>
</evidence>
<evidence type="ECO:0000256" key="2">
    <source>
        <dbReference type="SAM" id="Phobius"/>
    </source>
</evidence>
<accession>A0A067C704</accession>
<evidence type="ECO:0000256" key="3">
    <source>
        <dbReference type="SAM" id="SignalP"/>
    </source>
</evidence>
<keyword evidence="3" id="KW-0732">Signal</keyword>
<evidence type="ECO:0000313" key="4">
    <source>
        <dbReference type="EMBL" id="KDO22582.1"/>
    </source>
</evidence>
<organism evidence="4 5">
    <name type="scientific">Saprolegnia parasitica (strain CBS 223.65)</name>
    <dbReference type="NCBI Taxonomy" id="695850"/>
    <lineage>
        <taxon>Eukaryota</taxon>
        <taxon>Sar</taxon>
        <taxon>Stramenopiles</taxon>
        <taxon>Oomycota</taxon>
        <taxon>Saprolegniomycetes</taxon>
        <taxon>Saprolegniales</taxon>
        <taxon>Saprolegniaceae</taxon>
        <taxon>Saprolegnia</taxon>
    </lineage>
</organism>
<dbReference type="RefSeq" id="XP_012206698.1">
    <property type="nucleotide sequence ID" value="XM_012351308.1"/>
</dbReference>
<keyword evidence="5" id="KW-1185">Reference proteome</keyword>
<sequence>MRVALGLALAPIAASAASLLGSPAVVAFATATHATDLSPCMGQLLASTPASCAWLADATRYGVDQLNHMINTASPVLPMLIVSAIDKPVAGDYESHLLELQVQVAPCLATPDHDDKKTTRPQDAHACDFDVGQVAKYQLLLSQANATQRWTLVDSLQVFDSDKQGGKPELRPLPDFLPVQDASESHAVPFGQLFLHVLVVAACLLSMIAVVAHSLKTRREGYAAISRHAQVQKKQVRRVDLRHANPVPRNEDKVLRHSHEQNERFAV</sequence>
<dbReference type="Proteomes" id="UP000030745">
    <property type="component" value="Unassembled WGS sequence"/>
</dbReference>
<evidence type="ECO:0000256" key="1">
    <source>
        <dbReference type="SAM" id="MobiDB-lite"/>
    </source>
</evidence>
<feature type="transmembrane region" description="Helical" evidence="2">
    <location>
        <begin position="193"/>
        <end position="212"/>
    </location>
</feature>
<protein>
    <submittedName>
        <fullName evidence="4">Uncharacterized protein</fullName>
    </submittedName>
</protein>
<reference evidence="4 5" key="1">
    <citation type="journal article" date="2013" name="PLoS Genet.">
        <title>Distinctive expansion of potential virulence genes in the genome of the oomycete fish pathogen Saprolegnia parasitica.</title>
        <authorList>
            <person name="Jiang R.H."/>
            <person name="de Bruijn I."/>
            <person name="Haas B.J."/>
            <person name="Belmonte R."/>
            <person name="Lobach L."/>
            <person name="Christie J."/>
            <person name="van den Ackerveken G."/>
            <person name="Bottin A."/>
            <person name="Bulone V."/>
            <person name="Diaz-Moreno S.M."/>
            <person name="Dumas B."/>
            <person name="Fan L."/>
            <person name="Gaulin E."/>
            <person name="Govers F."/>
            <person name="Grenville-Briggs L.J."/>
            <person name="Horner N.R."/>
            <person name="Levin J.Z."/>
            <person name="Mammella M."/>
            <person name="Meijer H.J."/>
            <person name="Morris P."/>
            <person name="Nusbaum C."/>
            <person name="Oome S."/>
            <person name="Phillips A.J."/>
            <person name="van Rooyen D."/>
            <person name="Rzeszutek E."/>
            <person name="Saraiva M."/>
            <person name="Secombes C.J."/>
            <person name="Seidl M.F."/>
            <person name="Snel B."/>
            <person name="Stassen J.H."/>
            <person name="Sykes S."/>
            <person name="Tripathy S."/>
            <person name="van den Berg H."/>
            <person name="Vega-Arreguin J.C."/>
            <person name="Wawra S."/>
            <person name="Young S.K."/>
            <person name="Zeng Q."/>
            <person name="Dieguez-Uribeondo J."/>
            <person name="Russ C."/>
            <person name="Tyler B.M."/>
            <person name="van West P."/>
        </authorList>
    </citation>
    <scope>NUCLEOTIDE SEQUENCE [LARGE SCALE GENOMIC DNA]</scope>
    <source>
        <strain evidence="4 5">CBS 223.65</strain>
    </source>
</reference>
<dbReference type="OMA" id="MINTASP"/>
<gene>
    <name evidence="4" type="ORF">SPRG_12562</name>
</gene>
<keyword evidence="2" id="KW-0812">Transmembrane</keyword>
<proteinExistence type="predicted"/>
<dbReference type="GeneID" id="24134510"/>
<dbReference type="AlphaFoldDB" id="A0A067C704"/>
<keyword evidence="2" id="KW-0472">Membrane</keyword>
<name>A0A067C704_SAPPC</name>
<keyword evidence="2" id="KW-1133">Transmembrane helix</keyword>
<feature type="chain" id="PRO_5001634148" evidence="3">
    <location>
        <begin position="17"/>
        <end position="267"/>
    </location>
</feature>
<dbReference type="KEGG" id="spar:SPRG_12562"/>
<feature type="region of interest" description="Disordered" evidence="1">
    <location>
        <begin position="242"/>
        <end position="267"/>
    </location>
</feature>
<dbReference type="EMBL" id="KK583266">
    <property type="protein sequence ID" value="KDO22582.1"/>
    <property type="molecule type" value="Genomic_DNA"/>
</dbReference>